<protein>
    <submittedName>
        <fullName evidence="1">Uncharacterized protein</fullName>
    </submittedName>
</protein>
<proteinExistence type="predicted"/>
<dbReference type="EMBL" id="JAWUZT010000025">
    <property type="protein sequence ID" value="MDW8516495.1"/>
    <property type="molecule type" value="Genomic_DNA"/>
</dbReference>
<accession>A0ABU4J6A0</accession>
<evidence type="ECO:0000313" key="2">
    <source>
        <dbReference type="Proteomes" id="UP001284771"/>
    </source>
</evidence>
<gene>
    <name evidence="1" type="ORF">RIB56_10155</name>
</gene>
<name>A0ABU4J6A0_9BACI</name>
<reference evidence="2" key="1">
    <citation type="submission" date="2023-07" db="EMBL/GenBank/DDBJ databases">
        <title>Draft genomic sequences of Priestia flexa CCM isolated from the soil of an abandoned mine contaminated by free cyanide in the high Andean zone of Tacna, Peru.</title>
        <authorList>
            <person name="Caceda Quiroz C.J."/>
            <person name="Maraza Chooque G.J."/>
            <person name="Fora Quispe G.L."/>
            <person name="Carpio Mamani M."/>
        </authorList>
    </citation>
    <scope>NUCLEOTIDE SEQUENCE [LARGE SCALE GENOMIC DNA]</scope>
    <source>
        <strain evidence="2">CCM</strain>
    </source>
</reference>
<sequence>MNFLISIYGKVALSLKEMIYRRFAHCFKEIEAITNLFEKIYFCALAPCILKKLENIMLMKFSITSKERMHLTITRHFALPEEGVNVNTLIQHILVTELDKLLDSQLHSPSSTEQPIVRSDCD</sequence>
<dbReference type="RefSeq" id="WP_176031391.1">
    <property type="nucleotide sequence ID" value="NZ_JAWUZT010000025.1"/>
</dbReference>
<organism evidence="1 2">
    <name type="scientific">Priestia flexa</name>
    <dbReference type="NCBI Taxonomy" id="86664"/>
    <lineage>
        <taxon>Bacteria</taxon>
        <taxon>Bacillati</taxon>
        <taxon>Bacillota</taxon>
        <taxon>Bacilli</taxon>
        <taxon>Bacillales</taxon>
        <taxon>Bacillaceae</taxon>
        <taxon>Priestia</taxon>
    </lineage>
</organism>
<evidence type="ECO:0000313" key="1">
    <source>
        <dbReference type="EMBL" id="MDW8516495.1"/>
    </source>
</evidence>
<keyword evidence="2" id="KW-1185">Reference proteome</keyword>
<comment type="caution">
    <text evidence="1">The sequence shown here is derived from an EMBL/GenBank/DDBJ whole genome shotgun (WGS) entry which is preliminary data.</text>
</comment>
<dbReference type="Proteomes" id="UP001284771">
    <property type="component" value="Unassembled WGS sequence"/>
</dbReference>